<gene>
    <name evidence="12 13" type="primary">crcB</name>
    <name evidence="12" type="synonym">fluC</name>
    <name evidence="13" type="ORF">GCM10023342_12100</name>
</gene>
<evidence type="ECO:0000313" key="14">
    <source>
        <dbReference type="Proteomes" id="UP001500074"/>
    </source>
</evidence>
<keyword evidence="9 12" id="KW-0407">Ion channel</keyword>
<feature type="binding site" evidence="12">
    <location>
        <position position="75"/>
    </location>
    <ligand>
        <name>Na(+)</name>
        <dbReference type="ChEBI" id="CHEBI:29101"/>
        <note>structural</note>
    </ligand>
</feature>
<dbReference type="NCBIfam" id="NF010792">
    <property type="entry name" value="PRK14196.1"/>
    <property type="match status" value="1"/>
</dbReference>
<keyword evidence="3" id="KW-0997">Cell inner membrane</keyword>
<comment type="caution">
    <text evidence="13">The sequence shown here is derived from an EMBL/GenBank/DDBJ whole genome shotgun (WGS) entry which is preliminary data.</text>
</comment>
<dbReference type="InterPro" id="IPR003691">
    <property type="entry name" value="FluC"/>
</dbReference>
<evidence type="ECO:0000256" key="3">
    <source>
        <dbReference type="ARBA" id="ARBA00022519"/>
    </source>
</evidence>
<evidence type="ECO:0000256" key="5">
    <source>
        <dbReference type="ARBA" id="ARBA00022989"/>
    </source>
</evidence>
<dbReference type="PANTHER" id="PTHR28259:SF1">
    <property type="entry name" value="FLUORIDE EXPORT PROTEIN 1-RELATED"/>
    <property type="match status" value="1"/>
</dbReference>
<evidence type="ECO:0000256" key="10">
    <source>
        <dbReference type="ARBA" id="ARBA00035120"/>
    </source>
</evidence>
<evidence type="ECO:0000256" key="9">
    <source>
        <dbReference type="ARBA" id="ARBA00023303"/>
    </source>
</evidence>
<comment type="subcellular location">
    <subcellularLocation>
        <location evidence="1 12">Cell membrane</location>
        <topology evidence="1 12">Multi-pass membrane protein</topology>
    </subcellularLocation>
</comment>
<organism evidence="13 14">
    <name type="scientific">Modicisalibacter zincidurans</name>
    <dbReference type="NCBI Taxonomy" id="1178777"/>
    <lineage>
        <taxon>Bacteria</taxon>
        <taxon>Pseudomonadati</taxon>
        <taxon>Pseudomonadota</taxon>
        <taxon>Gammaproteobacteria</taxon>
        <taxon>Oceanospirillales</taxon>
        <taxon>Halomonadaceae</taxon>
        <taxon>Modicisalibacter</taxon>
    </lineage>
</organism>
<accession>A0ABP9RAA1</accession>
<keyword evidence="12" id="KW-0479">Metal-binding</keyword>
<sequence>MWLSILAIGGGAALGANLRWLLSLWLNALFPALPPGTLLANLLGSWLIGVAFASFAQMPSLSTEWRLFVVTGFLGALTTFSTFSIEMLANIQTGRWGMTLAGIALHVGGSLGMAALGMATFGALRHLAGMLK</sequence>
<feature type="transmembrane region" description="Helical" evidence="12">
    <location>
        <begin position="68"/>
        <end position="91"/>
    </location>
</feature>
<evidence type="ECO:0000256" key="11">
    <source>
        <dbReference type="ARBA" id="ARBA00035585"/>
    </source>
</evidence>
<keyword evidence="8 12" id="KW-0472">Membrane</keyword>
<evidence type="ECO:0000256" key="7">
    <source>
        <dbReference type="ARBA" id="ARBA00023065"/>
    </source>
</evidence>
<feature type="transmembrane region" description="Helical" evidence="12">
    <location>
        <begin position="103"/>
        <end position="124"/>
    </location>
</feature>
<keyword evidence="12" id="KW-0813">Transport</keyword>
<keyword evidence="7 12" id="KW-0406">Ion transport</keyword>
<keyword evidence="5 12" id="KW-1133">Transmembrane helix</keyword>
<dbReference type="PANTHER" id="PTHR28259">
    <property type="entry name" value="FLUORIDE EXPORT PROTEIN 1-RELATED"/>
    <property type="match status" value="1"/>
</dbReference>
<proteinExistence type="inferred from homology"/>
<comment type="activity regulation">
    <text evidence="12">Na(+) is not transported, but it plays an essential structural role and its presence is essential for fluoride channel function.</text>
</comment>
<dbReference type="RefSeq" id="WP_031383016.1">
    <property type="nucleotide sequence ID" value="NZ_BAABKI010000013.1"/>
</dbReference>
<evidence type="ECO:0000256" key="12">
    <source>
        <dbReference type="HAMAP-Rule" id="MF_00454"/>
    </source>
</evidence>
<dbReference type="EMBL" id="BAABKI010000013">
    <property type="protein sequence ID" value="GAA5173461.1"/>
    <property type="molecule type" value="Genomic_DNA"/>
</dbReference>
<protein>
    <recommendedName>
        <fullName evidence="12">Fluoride-specific ion channel FluC</fullName>
    </recommendedName>
</protein>
<name>A0ABP9RAA1_9GAMM</name>
<dbReference type="Pfam" id="PF02537">
    <property type="entry name" value="CRCB"/>
    <property type="match status" value="1"/>
</dbReference>
<evidence type="ECO:0000256" key="1">
    <source>
        <dbReference type="ARBA" id="ARBA00004651"/>
    </source>
</evidence>
<evidence type="ECO:0000256" key="6">
    <source>
        <dbReference type="ARBA" id="ARBA00023053"/>
    </source>
</evidence>
<comment type="catalytic activity">
    <reaction evidence="11">
        <text>fluoride(in) = fluoride(out)</text>
        <dbReference type="Rhea" id="RHEA:76159"/>
        <dbReference type="ChEBI" id="CHEBI:17051"/>
    </reaction>
    <physiologicalReaction direction="left-to-right" evidence="11">
        <dbReference type="Rhea" id="RHEA:76160"/>
    </physiologicalReaction>
</comment>
<reference evidence="14" key="1">
    <citation type="journal article" date="2019" name="Int. J. Syst. Evol. Microbiol.">
        <title>The Global Catalogue of Microorganisms (GCM) 10K type strain sequencing project: providing services to taxonomists for standard genome sequencing and annotation.</title>
        <authorList>
            <consortium name="The Broad Institute Genomics Platform"/>
            <consortium name="The Broad Institute Genome Sequencing Center for Infectious Disease"/>
            <person name="Wu L."/>
            <person name="Ma J."/>
        </authorList>
    </citation>
    <scope>NUCLEOTIDE SEQUENCE [LARGE SCALE GENOMIC DNA]</scope>
    <source>
        <strain evidence="14">JCM 18472</strain>
    </source>
</reference>
<keyword evidence="6 12" id="KW-0915">Sodium</keyword>
<dbReference type="Proteomes" id="UP001500074">
    <property type="component" value="Unassembled WGS sequence"/>
</dbReference>
<dbReference type="HAMAP" id="MF_00454">
    <property type="entry name" value="FluC"/>
    <property type="match status" value="1"/>
</dbReference>
<keyword evidence="14" id="KW-1185">Reference proteome</keyword>
<evidence type="ECO:0000256" key="2">
    <source>
        <dbReference type="ARBA" id="ARBA00022475"/>
    </source>
</evidence>
<evidence type="ECO:0000313" key="13">
    <source>
        <dbReference type="EMBL" id="GAA5173461.1"/>
    </source>
</evidence>
<comment type="function">
    <text evidence="12">Fluoride-specific ion channel. Important for reducing fluoride concentration in the cell, thus reducing its toxicity.</text>
</comment>
<evidence type="ECO:0000256" key="8">
    <source>
        <dbReference type="ARBA" id="ARBA00023136"/>
    </source>
</evidence>
<keyword evidence="4 12" id="KW-0812">Transmembrane</keyword>
<keyword evidence="2 12" id="KW-1003">Cell membrane</keyword>
<comment type="similarity">
    <text evidence="10 12">Belongs to the fluoride channel Fluc/FEX (TC 1.A.43) family.</text>
</comment>
<feature type="transmembrane region" description="Helical" evidence="12">
    <location>
        <begin position="39"/>
        <end position="56"/>
    </location>
</feature>
<evidence type="ECO:0000256" key="4">
    <source>
        <dbReference type="ARBA" id="ARBA00022692"/>
    </source>
</evidence>
<dbReference type="NCBIfam" id="TIGR00494">
    <property type="entry name" value="crcB"/>
    <property type="match status" value="1"/>
</dbReference>
<feature type="binding site" evidence="12">
    <location>
        <position position="78"/>
    </location>
    <ligand>
        <name>Na(+)</name>
        <dbReference type="ChEBI" id="CHEBI:29101"/>
        <note>structural</note>
    </ligand>
</feature>